<dbReference type="InterPro" id="IPR041479">
    <property type="entry name" value="TetR_CgmR_C"/>
</dbReference>
<dbReference type="Pfam" id="PF17937">
    <property type="entry name" value="TetR_C_28"/>
    <property type="match status" value="1"/>
</dbReference>
<feature type="DNA-binding region" description="H-T-H motif" evidence="4">
    <location>
        <begin position="26"/>
        <end position="45"/>
    </location>
</feature>
<dbReference type="PROSITE" id="PS50977">
    <property type="entry name" value="HTH_TETR_2"/>
    <property type="match status" value="1"/>
</dbReference>
<protein>
    <submittedName>
        <fullName evidence="6">DNA-binding transcriptional regulator, AcrR family</fullName>
    </submittedName>
</protein>
<dbReference type="Gene3D" id="1.10.357.10">
    <property type="entry name" value="Tetracycline Repressor, domain 2"/>
    <property type="match status" value="1"/>
</dbReference>
<dbReference type="STRING" id="569882.SAMN04490248_1445"/>
<evidence type="ECO:0000259" key="5">
    <source>
        <dbReference type="PROSITE" id="PS50977"/>
    </source>
</evidence>
<evidence type="ECO:0000256" key="3">
    <source>
        <dbReference type="ARBA" id="ARBA00023163"/>
    </source>
</evidence>
<dbReference type="AlphaFoldDB" id="A0A1H8W566"/>
<keyword evidence="1" id="KW-0805">Transcription regulation</keyword>
<dbReference type="SUPFAM" id="SSF46689">
    <property type="entry name" value="Homeodomain-like"/>
    <property type="match status" value="1"/>
</dbReference>
<keyword evidence="7" id="KW-1185">Reference proteome</keyword>
<evidence type="ECO:0000256" key="4">
    <source>
        <dbReference type="PROSITE-ProRule" id="PRU00335"/>
    </source>
</evidence>
<dbReference type="Pfam" id="PF00440">
    <property type="entry name" value="TetR_N"/>
    <property type="match status" value="1"/>
</dbReference>
<keyword evidence="2 4" id="KW-0238">DNA-binding</keyword>
<evidence type="ECO:0000313" key="6">
    <source>
        <dbReference type="EMBL" id="SEP22791.1"/>
    </source>
</evidence>
<gene>
    <name evidence="6" type="ORF">SAMN04490248_1445</name>
</gene>
<evidence type="ECO:0000256" key="2">
    <source>
        <dbReference type="ARBA" id="ARBA00023125"/>
    </source>
</evidence>
<name>A0A1H8W566_9RHOB</name>
<reference evidence="6 7" key="1">
    <citation type="submission" date="2016-10" db="EMBL/GenBank/DDBJ databases">
        <authorList>
            <person name="de Groot N.N."/>
        </authorList>
    </citation>
    <scope>NUCLEOTIDE SEQUENCE [LARGE SCALE GENOMIC DNA]</scope>
    <source>
        <strain evidence="6 7">DSM 27842</strain>
    </source>
</reference>
<dbReference type="SUPFAM" id="SSF48498">
    <property type="entry name" value="Tetracyclin repressor-like, C-terminal domain"/>
    <property type="match status" value="1"/>
</dbReference>
<keyword evidence="3" id="KW-0804">Transcription</keyword>
<evidence type="ECO:0000256" key="1">
    <source>
        <dbReference type="ARBA" id="ARBA00023015"/>
    </source>
</evidence>
<dbReference type="PRINTS" id="PR00455">
    <property type="entry name" value="HTHTETR"/>
</dbReference>
<dbReference type="Proteomes" id="UP000198893">
    <property type="component" value="Unassembled WGS sequence"/>
</dbReference>
<dbReference type="PANTHER" id="PTHR30055">
    <property type="entry name" value="HTH-TYPE TRANSCRIPTIONAL REGULATOR RUTR"/>
    <property type="match status" value="1"/>
</dbReference>
<dbReference type="InterPro" id="IPR001647">
    <property type="entry name" value="HTH_TetR"/>
</dbReference>
<dbReference type="GO" id="GO:0003700">
    <property type="term" value="F:DNA-binding transcription factor activity"/>
    <property type="evidence" value="ECO:0007669"/>
    <property type="project" value="TreeGrafter"/>
</dbReference>
<dbReference type="InterPro" id="IPR009057">
    <property type="entry name" value="Homeodomain-like_sf"/>
</dbReference>
<dbReference type="InterPro" id="IPR036271">
    <property type="entry name" value="Tet_transcr_reg_TetR-rel_C_sf"/>
</dbReference>
<evidence type="ECO:0000313" key="7">
    <source>
        <dbReference type="Proteomes" id="UP000198893"/>
    </source>
</evidence>
<sequence length="187" mass="20532">MTSDTKRRILEAAARVATAKGVQALKLESVAIEAGISKGGLFYHYKTKEELLIAMVQAFVDVTENRIATIMADDLEVGAWVRGFLDACQIEEDPEVGSFSRLSVAIMAAAASDKALLKPLNDRQTHWRSALNDSGIDPAVAQIIRLAADGLWINDILDVPTLNEDERKAVYAELVRMSYGNQNRGER</sequence>
<dbReference type="InterPro" id="IPR050109">
    <property type="entry name" value="HTH-type_TetR-like_transc_reg"/>
</dbReference>
<dbReference type="EMBL" id="FODS01000044">
    <property type="protein sequence ID" value="SEP22791.1"/>
    <property type="molecule type" value="Genomic_DNA"/>
</dbReference>
<dbReference type="GO" id="GO:0000976">
    <property type="term" value="F:transcription cis-regulatory region binding"/>
    <property type="evidence" value="ECO:0007669"/>
    <property type="project" value="TreeGrafter"/>
</dbReference>
<dbReference type="PANTHER" id="PTHR30055:SF234">
    <property type="entry name" value="HTH-TYPE TRANSCRIPTIONAL REGULATOR BETI"/>
    <property type="match status" value="1"/>
</dbReference>
<proteinExistence type="predicted"/>
<accession>A0A1H8W566</accession>
<feature type="domain" description="HTH tetR-type" evidence="5">
    <location>
        <begin position="3"/>
        <end position="63"/>
    </location>
</feature>
<organism evidence="6 7">
    <name type="scientific">Salinihabitans flavidus</name>
    <dbReference type="NCBI Taxonomy" id="569882"/>
    <lineage>
        <taxon>Bacteria</taxon>
        <taxon>Pseudomonadati</taxon>
        <taxon>Pseudomonadota</taxon>
        <taxon>Alphaproteobacteria</taxon>
        <taxon>Rhodobacterales</taxon>
        <taxon>Roseobacteraceae</taxon>
        <taxon>Salinihabitans</taxon>
    </lineage>
</organism>